<feature type="domain" description="DUF1553" evidence="3">
    <location>
        <begin position="654"/>
        <end position="904"/>
    </location>
</feature>
<dbReference type="EC" id="4.2.2.12" evidence="6"/>
<dbReference type="PANTHER" id="PTHR35889">
    <property type="entry name" value="CYCLOINULO-OLIGOSACCHARIDE FRUCTANOTRANSFERASE-RELATED"/>
    <property type="match status" value="1"/>
</dbReference>
<feature type="chain" id="PRO_5022111786" evidence="1">
    <location>
        <begin position="28"/>
        <end position="936"/>
    </location>
</feature>
<dbReference type="Pfam" id="PF25275">
    <property type="entry name" value="Golvesin_C"/>
    <property type="match status" value="1"/>
</dbReference>
<evidence type="ECO:0000259" key="3">
    <source>
        <dbReference type="Pfam" id="PF07587"/>
    </source>
</evidence>
<protein>
    <submittedName>
        <fullName evidence="6">Xanthan lyase</fullName>
        <ecNumber evidence="6">4.2.2.12</ecNumber>
    </submittedName>
</protein>
<keyword evidence="1" id="KW-0732">Signal</keyword>
<evidence type="ECO:0000259" key="5">
    <source>
        <dbReference type="Pfam" id="PF25275"/>
    </source>
</evidence>
<dbReference type="InterPro" id="IPR011429">
    <property type="entry name" value="Cyt_c_Planctomycete-type"/>
</dbReference>
<dbReference type="Pfam" id="PF07583">
    <property type="entry name" value="PSCyt2"/>
    <property type="match status" value="1"/>
</dbReference>
<name>A0A517T2V3_9BACT</name>
<feature type="domain" description="DUF1549" evidence="2">
    <location>
        <begin position="173"/>
        <end position="369"/>
    </location>
</feature>
<evidence type="ECO:0000259" key="2">
    <source>
        <dbReference type="Pfam" id="PF07583"/>
    </source>
</evidence>
<dbReference type="Pfam" id="PF07635">
    <property type="entry name" value="PSCyt1"/>
    <property type="match status" value="1"/>
</dbReference>
<dbReference type="InterPro" id="IPR011444">
    <property type="entry name" value="DUF1549"/>
</dbReference>
<gene>
    <name evidence="6" type="primary">xly_3</name>
    <name evidence="6" type="ORF">SV7mr_52680</name>
</gene>
<feature type="signal peptide" evidence="1">
    <location>
        <begin position="1"/>
        <end position="27"/>
    </location>
</feature>
<dbReference type="InterPro" id="IPR033803">
    <property type="entry name" value="CBD-like_Golvesin-Xly"/>
</dbReference>
<dbReference type="InterPro" id="IPR022655">
    <property type="entry name" value="DUF1553"/>
</dbReference>
<dbReference type="PANTHER" id="PTHR35889:SF3">
    <property type="entry name" value="F-BOX DOMAIN-CONTAINING PROTEIN"/>
    <property type="match status" value="1"/>
</dbReference>
<evidence type="ECO:0000256" key="1">
    <source>
        <dbReference type="SAM" id="SignalP"/>
    </source>
</evidence>
<reference evidence="6 7" key="1">
    <citation type="submission" date="2019-02" db="EMBL/GenBank/DDBJ databases">
        <title>Deep-cultivation of Planctomycetes and their phenomic and genomic characterization uncovers novel biology.</title>
        <authorList>
            <person name="Wiegand S."/>
            <person name="Jogler M."/>
            <person name="Boedeker C."/>
            <person name="Pinto D."/>
            <person name="Vollmers J."/>
            <person name="Rivas-Marin E."/>
            <person name="Kohn T."/>
            <person name="Peeters S.H."/>
            <person name="Heuer A."/>
            <person name="Rast P."/>
            <person name="Oberbeckmann S."/>
            <person name="Bunk B."/>
            <person name="Jeske O."/>
            <person name="Meyerdierks A."/>
            <person name="Storesund J.E."/>
            <person name="Kallscheuer N."/>
            <person name="Luecker S."/>
            <person name="Lage O.M."/>
            <person name="Pohl T."/>
            <person name="Merkel B.J."/>
            <person name="Hornburger P."/>
            <person name="Mueller R.-W."/>
            <person name="Bruemmer F."/>
            <person name="Labrenz M."/>
            <person name="Spormann A.M."/>
            <person name="Op den Camp H."/>
            <person name="Overmann J."/>
            <person name="Amann R."/>
            <person name="Jetten M.S.M."/>
            <person name="Mascher T."/>
            <person name="Medema M.H."/>
            <person name="Devos D.P."/>
            <person name="Kaster A.-K."/>
            <person name="Ovreas L."/>
            <person name="Rohde M."/>
            <person name="Galperin M.Y."/>
            <person name="Jogler C."/>
        </authorList>
    </citation>
    <scope>NUCLEOTIDE SEQUENCE [LARGE SCALE GENOMIC DNA]</scope>
    <source>
        <strain evidence="6 7">SV_7m_r</strain>
    </source>
</reference>
<feature type="domain" description="Cytochrome C Planctomycete-type" evidence="4">
    <location>
        <begin position="49"/>
        <end position="107"/>
    </location>
</feature>
<dbReference type="RefSeq" id="WP_419187890.1">
    <property type="nucleotide sequence ID" value="NZ_CP036272.1"/>
</dbReference>
<dbReference type="Proteomes" id="UP000315003">
    <property type="component" value="Chromosome"/>
</dbReference>
<feature type="domain" description="Golvesin/Xly CBD-like" evidence="5">
    <location>
        <begin position="428"/>
        <end position="561"/>
    </location>
</feature>
<dbReference type="EMBL" id="CP036272">
    <property type="protein sequence ID" value="QDT62717.1"/>
    <property type="molecule type" value="Genomic_DNA"/>
</dbReference>
<accession>A0A517T2V3</accession>
<evidence type="ECO:0000259" key="4">
    <source>
        <dbReference type="Pfam" id="PF07635"/>
    </source>
</evidence>
<evidence type="ECO:0000313" key="6">
    <source>
        <dbReference type="EMBL" id="QDT62717.1"/>
    </source>
</evidence>
<dbReference type="AlphaFoldDB" id="A0A517T2V3"/>
<evidence type="ECO:0000313" key="7">
    <source>
        <dbReference type="Proteomes" id="UP000315003"/>
    </source>
</evidence>
<dbReference type="GO" id="GO:0047492">
    <property type="term" value="F:xanthan lyase activity"/>
    <property type="evidence" value="ECO:0007669"/>
    <property type="project" value="UniProtKB-EC"/>
</dbReference>
<keyword evidence="7" id="KW-1185">Reference proteome</keyword>
<dbReference type="Pfam" id="PF07587">
    <property type="entry name" value="PSD1"/>
    <property type="match status" value="1"/>
</dbReference>
<organism evidence="6 7">
    <name type="scientific">Stieleria bergensis</name>
    <dbReference type="NCBI Taxonomy" id="2528025"/>
    <lineage>
        <taxon>Bacteria</taxon>
        <taxon>Pseudomonadati</taxon>
        <taxon>Planctomycetota</taxon>
        <taxon>Planctomycetia</taxon>
        <taxon>Pirellulales</taxon>
        <taxon>Pirellulaceae</taxon>
        <taxon>Stieleria</taxon>
    </lineage>
</organism>
<keyword evidence="6" id="KW-0456">Lyase</keyword>
<proteinExistence type="predicted"/>
<sequence length="936" mass="103775" precursor="true">MKTTFVYQIVLLVIGSFSLCAVRQVTAQEQTAKVDFFEAKIRPVLVKHCYPCHSSELGKSKGGLVLDSRSGWQVGGDSGAAIVPGKSGDSLLLDALKYESFEMPPKGKLPEQTIADFQQWIEHGAVDPRTTAAELPRETKVDIEKGRQFWSFQPLRTFSDDQSIDRFIQPETSVAEPDKLVRRLYLDLIGLPPSLQERESFLSLYHQQSPQVAVETVADRLLARREFGEKWARHWLDVARYADSNGGDFNLTFFESWRYRNYVIDAFNQDMPYDQFLREQIAGDLLPFDSAEQRNRQLIATGFLMVSAKMLTERDKPKMHLDIADEQLDTIGRAAMGLTLGCARCHDHKFDPISAADYYAMAGILHSTRTADRVLMNNVNVTGWTNTDLAVDDASKAAMKKHRSDVDRVIQQIKKLEAVQQASPQGIVVDDTAAEKTGPWRKSTYRTNHVGQHYLANNGGDGPHTITWKASLPKPGKYDLRVSFCGGGSLAKTAAYTIRHADGETKLVIDQTVTPDIDGLWFRLGQFRFDQQQSTGNVVAEVFLTDENAGGFLLADAVQLVSVDELKAADKSEGESPGLQLKELRRQLTKLQSSQPKVPQAMAAMDAKGDRLGDLNIRIRGETKNLGPRVPRGFLQVASQPGAKPPAIPAGQSGRVELAAWLTRADHPLTARVMANRVWQQLFGRGIVATSDNFGARGALPSHPELLDYLAQEYVSEHWSTKSLIRKIVTSKTYQQAARVAVSEDPDNQRFKHQNRRPLVAESIRDSMLVIAGQLDAKPRESVVAHLGTYAIQTSGQRHASLAQTDELRQRSIYLPIVRGAVPPSLAVFDLPNPDLVAGVRSVTTVPAQALFMMNSSFAIEMAKSTSEQFSDPSLSVDQIIAQLFLRILSRQADQQELAMGRAYVAELTADGKTRTQAVASLIQVMFSSAEFRLVE</sequence>